<gene>
    <name evidence="3" type="ORF">BmR1_04g06580</name>
</gene>
<protein>
    <recommendedName>
        <fullName evidence="2">K Homology domain-containing protein</fullName>
    </recommendedName>
</protein>
<feature type="domain" description="K Homology" evidence="2">
    <location>
        <begin position="240"/>
        <end position="296"/>
    </location>
</feature>
<dbReference type="GeneID" id="24425961"/>
<dbReference type="VEuPathDB" id="PiroplasmaDB:BmR1_04g06580"/>
<sequence>MALNYSPFSSITWDWTSCSLDQSQSQHCDLKFRSSSNLNQTSINKVDQSNKLIDIHNTYTKLNKFDLPDSNTYLSYNNSTDSNIYTATGGKIKDIDQLKWQIPKNTNSHCNARTKVNYSDPYSYEHSKKKFNQHSQCYSPLLYKKDITCTFHNNDNNNEFGSYTNNKTKQNTHQNMFQNIQNKIHKNIPQHIQHQQQIFCDSYKSVEVSSTEKLNLPFVNLWDSKKSMFLKILTTQIVSGTIIGKGGKGLNWFRRKSRVDDIHLSMPWEVYPGTEYRTILLRGTIKSVVKAVTMISDLMTHKSESEFCTQGASTCIFVLIVLPDILLPKVLELKSAYSPKFVSIVPYNEPDFNEIVVSFKGDRQLLRNIISYFVHLIDQIIGITNYCFISYKIDKESNINADNEKFANKTNDVNLQNTISLLSAQEYDNIPNAEIDEKNETSNLNLTLNDLAPDNITSSGTTDGYLHAIDIATSKFTPPSLTYNEYAPEILKDTGIFYSNNCKDGNELFNTTYCFSSSPLLDQSYSTNMHEVSNYPITLSLSLPHNVDLTALLMNYPQFHNLDLPRNDAGQPICNFTGTFNDVFAKVSVFISEIHAHTRAT</sequence>
<reference evidence="3 4" key="2">
    <citation type="journal article" date="2013" name="PLoS ONE">
        <title>Whole genome mapping and re-organization of the nuclear and mitochondrial genomes of Babesia microti isolates.</title>
        <authorList>
            <person name="Cornillot E."/>
            <person name="Dassouli A."/>
            <person name="Garg A."/>
            <person name="Pachikara N."/>
            <person name="Randazzo S."/>
            <person name="Depoix D."/>
            <person name="Carcy B."/>
            <person name="Delbecq S."/>
            <person name="Frutos R."/>
            <person name="Silva J.C."/>
            <person name="Sutton R."/>
            <person name="Krause P.J."/>
            <person name="Mamoun C.B."/>
        </authorList>
    </citation>
    <scope>NUCLEOTIDE SEQUENCE [LARGE SCALE GENOMIC DNA]</scope>
    <source>
        <strain evidence="3 4">RI</strain>
    </source>
</reference>
<accession>I7J8P2</accession>
<reference evidence="3 4" key="1">
    <citation type="journal article" date="2012" name="Nucleic Acids Res.">
        <title>Sequencing of the smallest Apicomplexan genome from the human pathogen Babesia microti.</title>
        <authorList>
            <person name="Cornillot E."/>
            <person name="Hadj-Kaddour K."/>
            <person name="Dassouli A."/>
            <person name="Noel B."/>
            <person name="Ranwez V."/>
            <person name="Vacherie B."/>
            <person name="Augagneur Y."/>
            <person name="Bres V."/>
            <person name="Duclos A."/>
            <person name="Randazzo S."/>
            <person name="Carcy B."/>
            <person name="Debierre-Grockiego F."/>
            <person name="Delbecq S."/>
            <person name="Moubri-Menage K."/>
            <person name="Shams-Eldin H."/>
            <person name="Usmani-Brown S."/>
            <person name="Bringaud F."/>
            <person name="Wincker P."/>
            <person name="Vivares C.P."/>
            <person name="Schwarz R.T."/>
            <person name="Schetters T.P."/>
            <person name="Krause P.J."/>
            <person name="Gorenflot A."/>
            <person name="Berry V."/>
            <person name="Barbe V."/>
            <person name="Ben Mamoun C."/>
        </authorList>
    </citation>
    <scope>NUCLEOTIDE SEQUENCE [LARGE SCALE GENOMIC DNA]</scope>
    <source>
        <strain evidence="3 4">RI</strain>
    </source>
</reference>
<dbReference type="KEGG" id="bmic:BmR1_04g06580"/>
<evidence type="ECO:0000256" key="1">
    <source>
        <dbReference type="PROSITE-ProRule" id="PRU00117"/>
    </source>
</evidence>
<organism evidence="3 4">
    <name type="scientific">Babesia microti (strain RI)</name>
    <dbReference type="NCBI Taxonomy" id="1133968"/>
    <lineage>
        <taxon>Eukaryota</taxon>
        <taxon>Sar</taxon>
        <taxon>Alveolata</taxon>
        <taxon>Apicomplexa</taxon>
        <taxon>Aconoidasida</taxon>
        <taxon>Piroplasmida</taxon>
        <taxon>Babesiidae</taxon>
        <taxon>Babesia</taxon>
    </lineage>
</organism>
<dbReference type="PROSITE" id="PS50084">
    <property type="entry name" value="KH_TYPE_1"/>
    <property type="match status" value="1"/>
</dbReference>
<proteinExistence type="predicted"/>
<reference evidence="3 4" key="3">
    <citation type="journal article" date="2016" name="Sci. Rep.">
        <title>Genome-wide diversity and gene expression profiling of Babesia microti isolates identify polymorphic genes that mediate host-pathogen interactions.</title>
        <authorList>
            <person name="Silva J.C."/>
            <person name="Cornillot E."/>
            <person name="McCracken C."/>
            <person name="Usmani-Brown S."/>
            <person name="Dwivedi A."/>
            <person name="Ifeonu O.O."/>
            <person name="Crabtree J."/>
            <person name="Gotia H.T."/>
            <person name="Virji A.Z."/>
            <person name="Reynes C."/>
            <person name="Colinge J."/>
            <person name="Kumar V."/>
            <person name="Lawres L."/>
            <person name="Pazzi J.E."/>
            <person name="Pablo J.V."/>
            <person name="Hung C."/>
            <person name="Brancato J."/>
            <person name="Kumari P."/>
            <person name="Orvis J."/>
            <person name="Tretina K."/>
            <person name="Chibucos M."/>
            <person name="Ott S."/>
            <person name="Sadzewicz L."/>
            <person name="Sengamalay N."/>
            <person name="Shetty A.C."/>
            <person name="Su Q."/>
            <person name="Tallon L."/>
            <person name="Fraser C.M."/>
            <person name="Frutos R."/>
            <person name="Molina D.M."/>
            <person name="Krause P.J."/>
            <person name="Ben Mamoun C."/>
        </authorList>
    </citation>
    <scope>NUCLEOTIDE SEQUENCE [LARGE SCALE GENOMIC DNA]</scope>
    <source>
        <strain evidence="3 4">RI</strain>
    </source>
</reference>
<name>I7J8P2_BABMR</name>
<dbReference type="Gene3D" id="3.30.1370.10">
    <property type="entry name" value="K Homology domain, type 1"/>
    <property type="match status" value="1"/>
</dbReference>
<keyword evidence="1" id="KW-0694">RNA-binding</keyword>
<evidence type="ECO:0000259" key="2">
    <source>
        <dbReference type="Pfam" id="PF00013"/>
    </source>
</evidence>
<dbReference type="Pfam" id="PF00013">
    <property type="entry name" value="KH_1"/>
    <property type="match status" value="1"/>
</dbReference>
<evidence type="ECO:0000313" key="3">
    <source>
        <dbReference type="EMBL" id="CCF75513.1"/>
    </source>
</evidence>
<evidence type="ECO:0000313" key="4">
    <source>
        <dbReference type="Proteomes" id="UP000002899"/>
    </source>
</evidence>
<dbReference type="InterPro" id="IPR036612">
    <property type="entry name" value="KH_dom_type_1_sf"/>
</dbReference>
<dbReference type="EMBL" id="LN871599">
    <property type="protein sequence ID" value="CCF75513.1"/>
    <property type="molecule type" value="Genomic_DNA"/>
</dbReference>
<dbReference type="RefSeq" id="XP_012649921.1">
    <property type="nucleotide sequence ID" value="XM_012794467.1"/>
</dbReference>
<dbReference type="InterPro" id="IPR004088">
    <property type="entry name" value="KH_dom_type_1"/>
</dbReference>
<dbReference type="GO" id="GO:0003723">
    <property type="term" value="F:RNA binding"/>
    <property type="evidence" value="ECO:0007669"/>
    <property type="project" value="UniProtKB-UniRule"/>
</dbReference>
<keyword evidence="4" id="KW-1185">Reference proteome</keyword>
<dbReference type="Proteomes" id="UP000002899">
    <property type="component" value="Chromosome IV"/>
</dbReference>
<dbReference type="SUPFAM" id="SSF54791">
    <property type="entry name" value="Eukaryotic type KH-domain (KH-domain type I)"/>
    <property type="match status" value="1"/>
</dbReference>
<dbReference type="AlphaFoldDB" id="I7J8P2"/>
<dbReference type="OrthoDB" id="441329at2759"/>